<proteinExistence type="predicted"/>
<dbReference type="InterPro" id="IPR047964">
    <property type="entry name" value="EFR1-like"/>
</dbReference>
<feature type="domain" description="4Fe-4S ferredoxin-type" evidence="1">
    <location>
        <begin position="188"/>
        <end position="217"/>
    </location>
</feature>
<name>A0A8T8K658_9EURY</name>
<dbReference type="AlphaFoldDB" id="A0A8T8K658"/>
<dbReference type="Proteomes" id="UP000681041">
    <property type="component" value="Chromosome"/>
</dbReference>
<dbReference type="InterPro" id="IPR029039">
    <property type="entry name" value="Flavoprotein-like_sf"/>
</dbReference>
<reference evidence="2" key="1">
    <citation type="submission" date="2020-07" db="EMBL/GenBank/DDBJ databases">
        <title>Methanobacterium. sp. MethCan genome.</title>
        <authorList>
            <person name="Postec A."/>
            <person name="Quemeneur M."/>
        </authorList>
    </citation>
    <scope>NUCLEOTIDE SEQUENCE</scope>
    <source>
        <strain evidence="2">MethCAN</strain>
    </source>
</reference>
<dbReference type="InterPro" id="IPR017896">
    <property type="entry name" value="4Fe4S_Fe-S-bd"/>
</dbReference>
<dbReference type="GO" id="GO:0016491">
    <property type="term" value="F:oxidoreductase activity"/>
    <property type="evidence" value="ECO:0007669"/>
    <property type="project" value="UniProtKB-ARBA"/>
</dbReference>
<dbReference type="PROSITE" id="PS51379">
    <property type="entry name" value="4FE4S_FER_2"/>
    <property type="match status" value="2"/>
</dbReference>
<dbReference type="Pfam" id="PF00037">
    <property type="entry name" value="Fer4"/>
    <property type="match status" value="1"/>
</dbReference>
<sequence>MINDKIDFYYFSGTGNTYLVVHKMKEVWEKHGLKVNLFPLENSNPEKINLNNVIGLGFPVAEQSTYHFVWDFIKRLPESPGTAIFMVDTMGSFSGGIVGPLKKLLTGKGYHPLGACEIIMPSNIFYIAPEKKCQEKIEKGLLKAEHYALSLLKGTARWGRVPLISDAMYLASIFGLALTRSRINQNLLPLTTYYDLCQKCRICVKLCPVGNRKIEKNEYPQHGLKCEYCLRCASFCPYNAIKCPFNYKGKTYKAVEARVFLERK</sequence>
<dbReference type="EMBL" id="CP058560">
    <property type="protein sequence ID" value="QUH23409.1"/>
    <property type="molecule type" value="Genomic_DNA"/>
</dbReference>
<protein>
    <submittedName>
        <fullName evidence="2">4Fe-4S binding protein</fullName>
    </submittedName>
</protein>
<evidence type="ECO:0000313" key="3">
    <source>
        <dbReference type="Proteomes" id="UP000681041"/>
    </source>
</evidence>
<keyword evidence="3" id="KW-1185">Reference proteome</keyword>
<dbReference type="PROSITE" id="PS00198">
    <property type="entry name" value="4FE4S_FER_1"/>
    <property type="match status" value="1"/>
</dbReference>
<dbReference type="Gene3D" id="3.30.70.20">
    <property type="match status" value="1"/>
</dbReference>
<dbReference type="OrthoDB" id="2837at2157"/>
<dbReference type="RefSeq" id="WP_211532366.1">
    <property type="nucleotide sequence ID" value="NZ_CP058560.1"/>
</dbReference>
<accession>A0A8T8K658</accession>
<dbReference type="GeneID" id="64820374"/>
<dbReference type="NCBIfam" id="NF038196">
    <property type="entry name" value="ferrodoxin_EFR1"/>
    <property type="match status" value="1"/>
</dbReference>
<dbReference type="InterPro" id="IPR017900">
    <property type="entry name" value="4Fe4S_Fe_S_CS"/>
</dbReference>
<dbReference type="SUPFAM" id="SSF54862">
    <property type="entry name" value="4Fe-4S ferredoxins"/>
    <property type="match status" value="1"/>
</dbReference>
<dbReference type="Gene3D" id="3.40.50.360">
    <property type="match status" value="1"/>
</dbReference>
<organism evidence="2 3">
    <name type="scientific">Methanobacterium alkalithermotolerans</name>
    <dbReference type="NCBI Taxonomy" id="2731220"/>
    <lineage>
        <taxon>Archaea</taxon>
        <taxon>Methanobacteriati</taxon>
        <taxon>Methanobacteriota</taxon>
        <taxon>Methanomada group</taxon>
        <taxon>Methanobacteria</taxon>
        <taxon>Methanobacteriales</taxon>
        <taxon>Methanobacteriaceae</taxon>
        <taxon>Methanobacterium</taxon>
    </lineage>
</organism>
<dbReference type="SUPFAM" id="SSF52218">
    <property type="entry name" value="Flavoproteins"/>
    <property type="match status" value="1"/>
</dbReference>
<gene>
    <name evidence="2" type="ORF">HYG87_06375</name>
</gene>
<evidence type="ECO:0000313" key="2">
    <source>
        <dbReference type="EMBL" id="QUH23409.1"/>
    </source>
</evidence>
<dbReference type="KEGG" id="meme:HYG87_06375"/>
<evidence type="ECO:0000259" key="1">
    <source>
        <dbReference type="PROSITE" id="PS51379"/>
    </source>
</evidence>
<feature type="domain" description="4Fe-4S ferredoxin-type" evidence="1">
    <location>
        <begin position="218"/>
        <end position="246"/>
    </location>
</feature>